<evidence type="ECO:0000256" key="2">
    <source>
        <dbReference type="SAM" id="SignalP"/>
    </source>
</evidence>
<dbReference type="RefSeq" id="WP_377334002.1">
    <property type="nucleotide sequence ID" value="NZ_JBHSGB010000010.1"/>
</dbReference>
<evidence type="ECO:0000313" key="6">
    <source>
        <dbReference type="Proteomes" id="UP001595962"/>
    </source>
</evidence>
<sequence>MRRIFMAVTLVSLWSAPALAQQDLPQQLGWWLSAVLALALLWSLWLLRKAKSQQPKGMQARPETSDALHDELSGLPNKARLTQVVKRWAKQHRGKKAALLVCKVQHFDRVNQAIGAQNADLLLVQIAQRLQQRLAQEEQATLVGGDSKVAHLGGIYFALWLDASEKQHGAEQLAHKLEYQLPQSLLIHGCAIDYQLISGIALYPDHGEQLNELLDKALLVLQHRQFGHSHSLVYQPELTQYDQDKLSLMAELQQAIDAQQLKLHIQPQLSLTDHKVLAGEVLIRWHHPRRGLLGPDQFLPLAEQMGVIYPLTRWVLERAVQLLAQLQQQQLHCQIAVNLSSKDLLQDELVDTVELLLKKYQVPASLLILELKESALVAEPELALRTLHHLSQLGIELALDDFGTGFSSLAYLRELPIQQVKVDCSFVFDLHRSDTHSAITGAIIDIAKNLQFTVVAEGIEQQEVEQKLLAMGCSRGQGYLYAKPFALDTFVPWMQQWGYSKANY</sequence>
<dbReference type="SMART" id="SM00267">
    <property type="entry name" value="GGDEF"/>
    <property type="match status" value="1"/>
</dbReference>
<dbReference type="SUPFAM" id="SSF141868">
    <property type="entry name" value="EAL domain-like"/>
    <property type="match status" value="1"/>
</dbReference>
<feature type="chain" id="PRO_5046517204" evidence="2">
    <location>
        <begin position="21"/>
        <end position="504"/>
    </location>
</feature>
<dbReference type="PANTHER" id="PTHR33121">
    <property type="entry name" value="CYCLIC DI-GMP PHOSPHODIESTERASE PDEF"/>
    <property type="match status" value="1"/>
</dbReference>
<dbReference type="EMBL" id="JBHSGB010000010">
    <property type="protein sequence ID" value="MFC4655505.1"/>
    <property type="molecule type" value="Genomic_DNA"/>
</dbReference>
<dbReference type="Pfam" id="PF00563">
    <property type="entry name" value="EAL"/>
    <property type="match status" value="1"/>
</dbReference>
<feature type="transmembrane region" description="Helical" evidence="1">
    <location>
        <begin position="30"/>
        <end position="47"/>
    </location>
</feature>
<evidence type="ECO:0000256" key="1">
    <source>
        <dbReference type="SAM" id="Phobius"/>
    </source>
</evidence>
<dbReference type="InterPro" id="IPR050706">
    <property type="entry name" value="Cyclic-di-GMP_PDE-like"/>
</dbReference>
<dbReference type="SMART" id="SM00052">
    <property type="entry name" value="EAL"/>
    <property type="match status" value="1"/>
</dbReference>
<comment type="caution">
    <text evidence="5">The sequence shown here is derived from an EMBL/GenBank/DDBJ whole genome shotgun (WGS) entry which is preliminary data.</text>
</comment>
<dbReference type="NCBIfam" id="TIGR00254">
    <property type="entry name" value="GGDEF"/>
    <property type="match status" value="1"/>
</dbReference>
<evidence type="ECO:0000313" key="5">
    <source>
        <dbReference type="EMBL" id="MFC4655505.1"/>
    </source>
</evidence>
<dbReference type="InterPro" id="IPR029787">
    <property type="entry name" value="Nucleotide_cyclase"/>
</dbReference>
<protein>
    <submittedName>
        <fullName evidence="5">Bifunctional diguanylate cyclase/phosphodiesterase</fullName>
    </submittedName>
</protein>
<accession>A0ABV9JMR3</accession>
<dbReference type="PROSITE" id="PS50883">
    <property type="entry name" value="EAL"/>
    <property type="match status" value="1"/>
</dbReference>
<evidence type="ECO:0000259" key="4">
    <source>
        <dbReference type="PROSITE" id="PS50887"/>
    </source>
</evidence>
<organism evidence="5 6">
    <name type="scientific">Rheinheimera marina</name>
    <dbReference type="NCBI Taxonomy" id="1774958"/>
    <lineage>
        <taxon>Bacteria</taxon>
        <taxon>Pseudomonadati</taxon>
        <taxon>Pseudomonadota</taxon>
        <taxon>Gammaproteobacteria</taxon>
        <taxon>Chromatiales</taxon>
        <taxon>Chromatiaceae</taxon>
        <taxon>Rheinheimera</taxon>
    </lineage>
</organism>
<dbReference type="InterPro" id="IPR043128">
    <property type="entry name" value="Rev_trsase/Diguanyl_cyclase"/>
</dbReference>
<keyword evidence="6" id="KW-1185">Reference proteome</keyword>
<dbReference type="Pfam" id="PF00990">
    <property type="entry name" value="GGDEF"/>
    <property type="match status" value="1"/>
</dbReference>
<proteinExistence type="predicted"/>
<dbReference type="Gene3D" id="3.20.20.450">
    <property type="entry name" value="EAL domain"/>
    <property type="match status" value="1"/>
</dbReference>
<dbReference type="InterPro" id="IPR000160">
    <property type="entry name" value="GGDEF_dom"/>
</dbReference>
<feature type="domain" description="GGDEF" evidence="4">
    <location>
        <begin position="95"/>
        <end position="236"/>
    </location>
</feature>
<dbReference type="PANTHER" id="PTHR33121:SF79">
    <property type="entry name" value="CYCLIC DI-GMP PHOSPHODIESTERASE PDED-RELATED"/>
    <property type="match status" value="1"/>
</dbReference>
<gene>
    <name evidence="5" type="ORF">ACFO3I_10825</name>
</gene>
<keyword evidence="1" id="KW-0472">Membrane</keyword>
<dbReference type="InterPro" id="IPR035919">
    <property type="entry name" value="EAL_sf"/>
</dbReference>
<dbReference type="Gene3D" id="3.30.70.270">
    <property type="match status" value="1"/>
</dbReference>
<keyword evidence="1" id="KW-1133">Transmembrane helix</keyword>
<reference evidence="6" key="1">
    <citation type="journal article" date="2019" name="Int. J. Syst. Evol. Microbiol.">
        <title>The Global Catalogue of Microorganisms (GCM) 10K type strain sequencing project: providing services to taxonomists for standard genome sequencing and annotation.</title>
        <authorList>
            <consortium name="The Broad Institute Genomics Platform"/>
            <consortium name="The Broad Institute Genome Sequencing Center for Infectious Disease"/>
            <person name="Wu L."/>
            <person name="Ma J."/>
        </authorList>
    </citation>
    <scope>NUCLEOTIDE SEQUENCE [LARGE SCALE GENOMIC DNA]</scope>
    <source>
        <strain evidence="6">DT28</strain>
    </source>
</reference>
<name>A0ABV9JMR3_9GAMM</name>
<dbReference type="SUPFAM" id="SSF55073">
    <property type="entry name" value="Nucleotide cyclase"/>
    <property type="match status" value="1"/>
</dbReference>
<evidence type="ECO:0000259" key="3">
    <source>
        <dbReference type="PROSITE" id="PS50883"/>
    </source>
</evidence>
<dbReference type="Proteomes" id="UP001595962">
    <property type="component" value="Unassembled WGS sequence"/>
</dbReference>
<keyword evidence="1" id="KW-0812">Transmembrane</keyword>
<dbReference type="CDD" id="cd01948">
    <property type="entry name" value="EAL"/>
    <property type="match status" value="1"/>
</dbReference>
<dbReference type="CDD" id="cd01949">
    <property type="entry name" value="GGDEF"/>
    <property type="match status" value="1"/>
</dbReference>
<keyword evidence="2" id="KW-0732">Signal</keyword>
<feature type="signal peptide" evidence="2">
    <location>
        <begin position="1"/>
        <end position="20"/>
    </location>
</feature>
<dbReference type="PROSITE" id="PS50887">
    <property type="entry name" value="GGDEF"/>
    <property type="match status" value="1"/>
</dbReference>
<feature type="domain" description="EAL" evidence="3">
    <location>
        <begin position="245"/>
        <end position="498"/>
    </location>
</feature>
<dbReference type="InterPro" id="IPR001633">
    <property type="entry name" value="EAL_dom"/>
</dbReference>